<dbReference type="Pfam" id="PF11250">
    <property type="entry name" value="FAF"/>
    <property type="match status" value="1"/>
</dbReference>
<feature type="region of interest" description="Disordered" evidence="2">
    <location>
        <begin position="126"/>
        <end position="152"/>
    </location>
</feature>
<feature type="compositionally biased region" description="Basic and acidic residues" evidence="2">
    <location>
        <begin position="134"/>
        <end position="152"/>
    </location>
</feature>
<sequence>MKQLMTCTESINEYQGDEYCLRNTRAVEGGVNSNNTFPPPLSSLDNNCQPSYILLPVRKDGRLQLNKMRVDRPDILYANRQDGRLRLYLVPDECNANDVEQEEYYEDDEEEEEYLEEEEITIVESESEEEIMGEESRCEEDDRAREWSNNKNNERYRRRCHQQLVNYIHGSHNNLVMYGVAT</sequence>
<dbReference type="AlphaFoldDB" id="G7I7G8"/>
<evidence type="ECO:0000256" key="2">
    <source>
        <dbReference type="SAM" id="MobiDB-lite"/>
    </source>
</evidence>
<dbReference type="InterPro" id="IPR021410">
    <property type="entry name" value="FAF"/>
</dbReference>
<dbReference type="HOGENOM" id="CLU_1484124_0_0_1"/>
<accession>G7I7G8</accession>
<gene>
    <name evidence="5" type="primary">11410744</name>
    <name evidence="4" type="ordered locus">MTR_1g082320</name>
</gene>
<accession>A0A0C3UQB7</accession>
<dbReference type="PANTHER" id="PTHR33155:SF26">
    <property type="entry name" value="DUF3049 FAMILY PROTEIN"/>
    <property type="match status" value="1"/>
</dbReference>
<dbReference type="EnsemblPlants" id="AES61304">
    <property type="protein sequence ID" value="AES61304"/>
    <property type="gene ID" value="MTR_1g082320"/>
</dbReference>
<evidence type="ECO:0000259" key="3">
    <source>
        <dbReference type="Pfam" id="PF11250"/>
    </source>
</evidence>
<dbReference type="Proteomes" id="UP000002051">
    <property type="component" value="Unassembled WGS sequence"/>
</dbReference>
<evidence type="ECO:0000313" key="5">
    <source>
        <dbReference type="EnsemblPlants" id="AES61304"/>
    </source>
</evidence>
<evidence type="ECO:0000313" key="4">
    <source>
        <dbReference type="EMBL" id="AES61304.2"/>
    </source>
</evidence>
<evidence type="ECO:0000313" key="6">
    <source>
        <dbReference type="Proteomes" id="UP000002051"/>
    </source>
</evidence>
<dbReference type="KEGG" id="mtr:11410744"/>
<dbReference type="EMBL" id="CM001217">
    <property type="protein sequence ID" value="AES61304.2"/>
    <property type="molecule type" value="Genomic_DNA"/>
</dbReference>
<feature type="domain" description="FAF" evidence="3">
    <location>
        <begin position="37"/>
        <end position="89"/>
    </location>
</feature>
<protein>
    <submittedName>
        <fullName evidence="4">DUF3049 family protein</fullName>
    </submittedName>
</protein>
<dbReference type="InterPro" id="IPR046431">
    <property type="entry name" value="FAF_dom"/>
</dbReference>
<reference evidence="5" key="3">
    <citation type="submission" date="2015-04" db="UniProtKB">
        <authorList>
            <consortium name="EnsemblPlants"/>
        </authorList>
    </citation>
    <scope>IDENTIFICATION</scope>
    <source>
        <strain evidence="5">cv. Jemalong A17</strain>
    </source>
</reference>
<name>G7I7G8_MEDTR</name>
<dbReference type="PaxDb" id="3880-AES61304"/>
<reference evidence="4 6" key="1">
    <citation type="journal article" date="2011" name="Nature">
        <title>The Medicago genome provides insight into the evolution of rhizobial symbioses.</title>
        <authorList>
            <person name="Young N.D."/>
            <person name="Debelle F."/>
            <person name="Oldroyd G.E."/>
            <person name="Geurts R."/>
            <person name="Cannon S.B."/>
            <person name="Udvardi M.K."/>
            <person name="Benedito V.A."/>
            <person name="Mayer K.F."/>
            <person name="Gouzy J."/>
            <person name="Schoof H."/>
            <person name="Van de Peer Y."/>
            <person name="Proost S."/>
            <person name="Cook D.R."/>
            <person name="Meyers B.C."/>
            <person name="Spannagl M."/>
            <person name="Cheung F."/>
            <person name="De Mita S."/>
            <person name="Krishnakumar V."/>
            <person name="Gundlach H."/>
            <person name="Zhou S."/>
            <person name="Mudge J."/>
            <person name="Bharti A.K."/>
            <person name="Murray J.D."/>
            <person name="Naoumkina M.A."/>
            <person name="Rosen B."/>
            <person name="Silverstein K.A."/>
            <person name="Tang H."/>
            <person name="Rombauts S."/>
            <person name="Zhao P.X."/>
            <person name="Zhou P."/>
            <person name="Barbe V."/>
            <person name="Bardou P."/>
            <person name="Bechner M."/>
            <person name="Bellec A."/>
            <person name="Berger A."/>
            <person name="Berges H."/>
            <person name="Bidwell S."/>
            <person name="Bisseling T."/>
            <person name="Choisne N."/>
            <person name="Couloux A."/>
            <person name="Denny R."/>
            <person name="Deshpande S."/>
            <person name="Dai X."/>
            <person name="Doyle J.J."/>
            <person name="Dudez A.M."/>
            <person name="Farmer A.D."/>
            <person name="Fouteau S."/>
            <person name="Franken C."/>
            <person name="Gibelin C."/>
            <person name="Gish J."/>
            <person name="Goldstein S."/>
            <person name="Gonzalez A.J."/>
            <person name="Green P.J."/>
            <person name="Hallab A."/>
            <person name="Hartog M."/>
            <person name="Hua A."/>
            <person name="Humphray S.J."/>
            <person name="Jeong D.H."/>
            <person name="Jing Y."/>
            <person name="Jocker A."/>
            <person name="Kenton S.M."/>
            <person name="Kim D.J."/>
            <person name="Klee K."/>
            <person name="Lai H."/>
            <person name="Lang C."/>
            <person name="Lin S."/>
            <person name="Macmil S.L."/>
            <person name="Magdelenat G."/>
            <person name="Matthews L."/>
            <person name="McCorrison J."/>
            <person name="Monaghan E.L."/>
            <person name="Mun J.H."/>
            <person name="Najar F.Z."/>
            <person name="Nicholson C."/>
            <person name="Noirot C."/>
            <person name="O'Bleness M."/>
            <person name="Paule C.R."/>
            <person name="Poulain J."/>
            <person name="Prion F."/>
            <person name="Qin B."/>
            <person name="Qu C."/>
            <person name="Retzel E.F."/>
            <person name="Riddle C."/>
            <person name="Sallet E."/>
            <person name="Samain S."/>
            <person name="Samson N."/>
            <person name="Sanders I."/>
            <person name="Saurat O."/>
            <person name="Scarpelli C."/>
            <person name="Schiex T."/>
            <person name="Segurens B."/>
            <person name="Severin A.J."/>
            <person name="Sherrier D.J."/>
            <person name="Shi R."/>
            <person name="Sims S."/>
            <person name="Singer S.R."/>
            <person name="Sinharoy S."/>
            <person name="Sterck L."/>
            <person name="Viollet A."/>
            <person name="Wang B.B."/>
            <person name="Wang K."/>
            <person name="Wang M."/>
            <person name="Wang X."/>
            <person name="Warfsmann J."/>
            <person name="Weissenbach J."/>
            <person name="White D.D."/>
            <person name="White J.D."/>
            <person name="Wiley G.B."/>
            <person name="Wincker P."/>
            <person name="Xing Y."/>
            <person name="Yang L."/>
            <person name="Yao Z."/>
            <person name="Ying F."/>
            <person name="Zhai J."/>
            <person name="Zhou L."/>
            <person name="Zuber A."/>
            <person name="Denarie J."/>
            <person name="Dixon R.A."/>
            <person name="May G.D."/>
            <person name="Schwartz D.C."/>
            <person name="Rogers J."/>
            <person name="Quetier F."/>
            <person name="Town C.D."/>
            <person name="Roe B.A."/>
        </authorList>
    </citation>
    <scope>NUCLEOTIDE SEQUENCE [LARGE SCALE GENOMIC DNA]</scope>
    <source>
        <strain evidence="4">A17</strain>
        <strain evidence="5 6">cv. Jemalong A17</strain>
    </source>
</reference>
<reference evidence="4 6" key="2">
    <citation type="journal article" date="2014" name="BMC Genomics">
        <title>An improved genome release (version Mt4.0) for the model legume Medicago truncatula.</title>
        <authorList>
            <person name="Tang H."/>
            <person name="Krishnakumar V."/>
            <person name="Bidwell S."/>
            <person name="Rosen B."/>
            <person name="Chan A."/>
            <person name="Zhou S."/>
            <person name="Gentzbittel L."/>
            <person name="Childs K.L."/>
            <person name="Yandell M."/>
            <person name="Gundlach H."/>
            <person name="Mayer K.F."/>
            <person name="Schwartz D.C."/>
            <person name="Town C.D."/>
        </authorList>
    </citation>
    <scope>GENOME REANNOTATION</scope>
    <source>
        <strain evidence="5 6">cv. Jemalong A17</strain>
    </source>
</reference>
<evidence type="ECO:0000256" key="1">
    <source>
        <dbReference type="ARBA" id="ARBA00008690"/>
    </source>
</evidence>
<keyword evidence="6" id="KW-1185">Reference proteome</keyword>
<proteinExistence type="inferred from homology"/>
<comment type="similarity">
    <text evidence="1">Belongs to the fantastic four family.</text>
</comment>
<dbReference type="STRING" id="3880.G7I7G8"/>
<dbReference type="PANTHER" id="PTHR33155">
    <property type="entry name" value="FANTASTIC FOUR-LIKE PROTEIN (DUF3049)"/>
    <property type="match status" value="1"/>
</dbReference>
<organism evidence="4 6">
    <name type="scientific">Medicago truncatula</name>
    <name type="common">Barrel medic</name>
    <name type="synonym">Medicago tribuloides</name>
    <dbReference type="NCBI Taxonomy" id="3880"/>
    <lineage>
        <taxon>Eukaryota</taxon>
        <taxon>Viridiplantae</taxon>
        <taxon>Streptophyta</taxon>
        <taxon>Embryophyta</taxon>
        <taxon>Tracheophyta</taxon>
        <taxon>Spermatophyta</taxon>
        <taxon>Magnoliopsida</taxon>
        <taxon>eudicotyledons</taxon>
        <taxon>Gunneridae</taxon>
        <taxon>Pentapetalae</taxon>
        <taxon>rosids</taxon>
        <taxon>fabids</taxon>
        <taxon>Fabales</taxon>
        <taxon>Fabaceae</taxon>
        <taxon>Papilionoideae</taxon>
        <taxon>50 kb inversion clade</taxon>
        <taxon>NPAAA clade</taxon>
        <taxon>Hologalegina</taxon>
        <taxon>IRL clade</taxon>
        <taxon>Trifolieae</taxon>
        <taxon>Medicago</taxon>
    </lineage>
</organism>
<dbReference type="OrthoDB" id="1931928at2759"/>